<evidence type="ECO:0000313" key="3">
    <source>
        <dbReference type="EMBL" id="JAQ01485.1"/>
    </source>
</evidence>
<feature type="compositionally biased region" description="Polar residues" evidence="1">
    <location>
        <begin position="317"/>
        <end position="330"/>
    </location>
</feature>
<organism evidence="3">
    <name type="scientific">Lygus hesperus</name>
    <name type="common">Western plant bug</name>
    <dbReference type="NCBI Taxonomy" id="30085"/>
    <lineage>
        <taxon>Eukaryota</taxon>
        <taxon>Metazoa</taxon>
        <taxon>Ecdysozoa</taxon>
        <taxon>Arthropoda</taxon>
        <taxon>Hexapoda</taxon>
        <taxon>Insecta</taxon>
        <taxon>Pterygota</taxon>
        <taxon>Neoptera</taxon>
        <taxon>Paraneoptera</taxon>
        <taxon>Hemiptera</taxon>
        <taxon>Heteroptera</taxon>
        <taxon>Panheteroptera</taxon>
        <taxon>Cimicomorpha</taxon>
        <taxon>Miridae</taxon>
        <taxon>Mirini</taxon>
        <taxon>Lygus</taxon>
    </lineage>
</organism>
<feature type="compositionally biased region" description="Low complexity" evidence="1">
    <location>
        <begin position="491"/>
        <end position="500"/>
    </location>
</feature>
<feature type="signal peptide" evidence="2">
    <location>
        <begin position="1"/>
        <end position="19"/>
    </location>
</feature>
<feature type="region of interest" description="Disordered" evidence="1">
    <location>
        <begin position="317"/>
        <end position="343"/>
    </location>
</feature>
<dbReference type="PANTHER" id="PTHR37687">
    <property type="entry name" value="AGAP006772-PA"/>
    <property type="match status" value="1"/>
</dbReference>
<protein>
    <submittedName>
        <fullName evidence="3">Uncharacterized protein</fullName>
    </submittedName>
</protein>
<name>A0A146L161_LYGHE</name>
<feature type="chain" id="PRO_5007526827" evidence="2">
    <location>
        <begin position="20"/>
        <end position="670"/>
    </location>
</feature>
<feature type="region of interest" description="Disordered" evidence="1">
    <location>
        <begin position="489"/>
        <end position="517"/>
    </location>
</feature>
<evidence type="ECO:0000256" key="2">
    <source>
        <dbReference type="SAM" id="SignalP"/>
    </source>
</evidence>
<evidence type="ECO:0000256" key="1">
    <source>
        <dbReference type="SAM" id="MobiDB-lite"/>
    </source>
</evidence>
<dbReference type="PANTHER" id="PTHR37687:SF1">
    <property type="entry name" value="AGAP006772-PA"/>
    <property type="match status" value="1"/>
</dbReference>
<reference evidence="3" key="1">
    <citation type="journal article" date="2016" name="Gigascience">
        <title>De novo construction of an expanded transcriptome assembly for the western tarnished plant bug, Lygus hesperus.</title>
        <authorList>
            <person name="Tassone E.E."/>
            <person name="Geib S.M."/>
            <person name="Hall B."/>
            <person name="Fabrick J.A."/>
            <person name="Brent C.S."/>
            <person name="Hull J.J."/>
        </authorList>
    </citation>
    <scope>NUCLEOTIDE SEQUENCE</scope>
</reference>
<dbReference type="EMBL" id="GDHC01017144">
    <property type="protein sequence ID" value="JAQ01485.1"/>
    <property type="molecule type" value="Transcribed_RNA"/>
</dbReference>
<gene>
    <name evidence="3" type="ORF">g.90227</name>
</gene>
<sequence>MLITQLAVVFLAAFSSTRANDSLKEAYHAVQKRADRLSSSPVVYYSRPYMYGDGQPEDIGYGYQKNLAPEVQYDNAPINYGDLAREEFDERAANALEKLLLDYIEESKGPRSRYSDRVSGNIKRSVFRERDPDTIQRAFEDSELAQPSPFRERGKLRPSTRLHGLPRGGESPNPGPYALPSAREALEEEEYVNAINQVLDKYREEQDPEEITEEDLEDVLEYLGAGKDNKKRPYGASYSSPYEAFNAPMTWKRSGQSSHHKRAYDGLFDERYPYRGLQKRFPISKRSPSYYPLPLERKKKSEVKTDAKTAAELNNIFDTTPNSSATTTRGGTKAPKTEKPTVKATAVASANGPGQKEQALVGTQAGKPLELKKKSIDWSQYFGLDRKKKSSDWMVDQYLRQYGLSPLAKRMPQQQTADDVDSKMLAMEDMIVDQAIKLTGAHEGTKDPKELKRVKEKLEADLRTAYNLEKMRLALGEFRESIAAQKAVAPSSHSISGSKSLGHEMKMKEEEKKERIATSPVPKIDKKLNTEPKLRNSILNFEENNDDCPVIDAITERCETLSSFMRLGRKDKFLQVCGFHQLCSACGVMLGAVEENQCNQAYINENIEICDGDEDCLKQTLEVLMMLQDSNRASSSGYSRLLKKIQPINCDYWSNPCLSNILPSVLSRRR</sequence>
<dbReference type="AlphaFoldDB" id="A0A146L161"/>
<dbReference type="InterPro" id="IPR038875">
    <property type="entry name" value="PLA2_conodipine-like"/>
</dbReference>
<accession>A0A146L161</accession>
<keyword evidence="2" id="KW-0732">Signal</keyword>
<feature type="region of interest" description="Disordered" evidence="1">
    <location>
        <begin position="138"/>
        <end position="179"/>
    </location>
</feature>
<proteinExistence type="predicted"/>
<feature type="compositionally biased region" description="Basic and acidic residues" evidence="1">
    <location>
        <begin position="501"/>
        <end position="516"/>
    </location>
</feature>